<evidence type="ECO:0000313" key="1">
    <source>
        <dbReference type="EMBL" id="KAG0710978.1"/>
    </source>
</evidence>
<dbReference type="EMBL" id="JACEEZ010023668">
    <property type="protein sequence ID" value="KAG0710978.1"/>
    <property type="molecule type" value="Genomic_DNA"/>
</dbReference>
<accession>A0A8J4XNL8</accession>
<name>A0A8J4XNL8_CHIOP</name>
<dbReference type="Proteomes" id="UP000770661">
    <property type="component" value="Unassembled WGS sequence"/>
</dbReference>
<sequence length="428" mass="47805">MADQRTAKLWIQYLDMVKILQLFIKAERTGNWELHLDAVRKMLPIFAAAGHILYAKSAYLYLQQMEGLPTSHPEVYQKFSEGFHVIRRSDRYWAGLSTDLVIEQVLMRSMKTSGGLTHGRGMDEIQRLVWTLSLPACAEIKFTMQELAGIRYGTSDQHQEATSARKERDVRDTWKLVAFLQTYDPFTEDPSIHSISSGVTGDKKVNVDKANSIGETIIASMVGKNVHEYTFKRKDHAITLGSKVSLSKDEAVETDPQLLFQRLRPCLSAWAPVSWRPSLPECVGAGVLAVEGENPECYLRGRLYLCAAPARSVTCVGGFTCVLPPARSGFTVSVEALPVCCPSPECYMRGRLYLCAAPAGVYLRGEALPVLPQPGVLPVVIHISQNMPTIPDYWDQVDLENEIDPQGIVGRDVDVAEFYRYVEIFKGD</sequence>
<organism evidence="1 2">
    <name type="scientific">Chionoecetes opilio</name>
    <name type="common">Atlantic snow crab</name>
    <name type="synonym">Cancer opilio</name>
    <dbReference type="NCBI Taxonomy" id="41210"/>
    <lineage>
        <taxon>Eukaryota</taxon>
        <taxon>Metazoa</taxon>
        <taxon>Ecdysozoa</taxon>
        <taxon>Arthropoda</taxon>
        <taxon>Crustacea</taxon>
        <taxon>Multicrustacea</taxon>
        <taxon>Malacostraca</taxon>
        <taxon>Eumalacostraca</taxon>
        <taxon>Eucarida</taxon>
        <taxon>Decapoda</taxon>
        <taxon>Pleocyemata</taxon>
        <taxon>Brachyura</taxon>
        <taxon>Eubrachyura</taxon>
        <taxon>Majoidea</taxon>
        <taxon>Majidae</taxon>
        <taxon>Chionoecetes</taxon>
    </lineage>
</organism>
<dbReference type="AlphaFoldDB" id="A0A8J4XNL8"/>
<dbReference type="PANTHER" id="PTHR47018:SF1">
    <property type="entry name" value="TESMIN_TSO1-LIKE CXC DOMAIN-CONTAINING PROTEIN"/>
    <property type="match status" value="1"/>
</dbReference>
<evidence type="ECO:0000313" key="2">
    <source>
        <dbReference type="Proteomes" id="UP000770661"/>
    </source>
</evidence>
<proteinExistence type="predicted"/>
<reference evidence="1" key="1">
    <citation type="submission" date="2020-07" db="EMBL/GenBank/DDBJ databases">
        <title>The High-quality genome of the commercially important snow crab, Chionoecetes opilio.</title>
        <authorList>
            <person name="Jeong J.-H."/>
            <person name="Ryu S."/>
        </authorList>
    </citation>
    <scope>NUCLEOTIDE SEQUENCE</scope>
    <source>
        <strain evidence="1">MADBK_172401_WGS</strain>
        <tissue evidence="1">Digestive gland</tissue>
    </source>
</reference>
<dbReference type="PANTHER" id="PTHR47018">
    <property type="entry name" value="CXC DOMAIN-CONTAINING PROTEIN-RELATED"/>
    <property type="match status" value="1"/>
</dbReference>
<keyword evidence="2" id="KW-1185">Reference proteome</keyword>
<comment type="caution">
    <text evidence="1">The sequence shown here is derived from an EMBL/GenBank/DDBJ whole genome shotgun (WGS) entry which is preliminary data.</text>
</comment>
<gene>
    <name evidence="1" type="ORF">GWK47_021654</name>
</gene>
<protein>
    <submittedName>
        <fullName evidence="1">Uncharacterized protein</fullName>
    </submittedName>
</protein>
<dbReference type="OrthoDB" id="6753017at2759"/>